<dbReference type="RefSeq" id="WP_065994927.1">
    <property type="nucleotide sequence ID" value="NZ_CP029397.2"/>
</dbReference>
<feature type="domain" description="HTH merR-type" evidence="2">
    <location>
        <begin position="3"/>
        <end position="71"/>
    </location>
</feature>
<dbReference type="PANTHER" id="PTHR30204:SF97">
    <property type="entry name" value="MERR FAMILY REGULATORY PROTEIN"/>
    <property type="match status" value="1"/>
</dbReference>
<accession>A0A2S2FF90</accession>
<name>A0A2S2FF90_9GAMM</name>
<evidence type="ECO:0000256" key="1">
    <source>
        <dbReference type="ARBA" id="ARBA00023125"/>
    </source>
</evidence>
<proteinExistence type="predicted"/>
<dbReference type="STRING" id="1871111.GCA_001704615_01047"/>
<dbReference type="Gene3D" id="1.10.1660.10">
    <property type="match status" value="1"/>
</dbReference>
<keyword evidence="4" id="KW-1185">Reference proteome</keyword>
<organism evidence="3 4">
    <name type="scientific">Acinetobacter defluvii</name>
    <dbReference type="NCBI Taxonomy" id="1871111"/>
    <lineage>
        <taxon>Bacteria</taxon>
        <taxon>Pseudomonadati</taxon>
        <taxon>Pseudomonadota</taxon>
        <taxon>Gammaproteobacteria</taxon>
        <taxon>Moraxellales</taxon>
        <taxon>Moraxellaceae</taxon>
        <taxon>Acinetobacter</taxon>
    </lineage>
</organism>
<dbReference type="SMART" id="SM00422">
    <property type="entry name" value="HTH_MERR"/>
    <property type="match status" value="1"/>
</dbReference>
<reference evidence="3" key="1">
    <citation type="submission" date="2019-08" db="EMBL/GenBank/DDBJ databases">
        <title>The complete genome of Acinetobacter defluvii strain WCHAD010030.</title>
        <authorList>
            <person name="Hu Y."/>
            <person name="Qin J."/>
            <person name="Feng Y."/>
            <person name="Zong Z."/>
        </authorList>
    </citation>
    <scope>NUCLEOTIDE SEQUENCE</scope>
    <source>
        <strain evidence="3">WCHA30</strain>
    </source>
</reference>
<keyword evidence="1" id="KW-0238">DNA-binding</keyword>
<evidence type="ECO:0000259" key="2">
    <source>
        <dbReference type="PROSITE" id="PS50937"/>
    </source>
</evidence>
<gene>
    <name evidence="3" type="ORF">DJ533_13800</name>
</gene>
<dbReference type="AlphaFoldDB" id="A0A2S2FF90"/>
<protein>
    <submittedName>
        <fullName evidence="3">MerR family transcriptional regulator</fullName>
    </submittedName>
</protein>
<evidence type="ECO:0000313" key="4">
    <source>
        <dbReference type="Proteomes" id="UP000245977"/>
    </source>
</evidence>
<dbReference type="InterPro" id="IPR047057">
    <property type="entry name" value="MerR_fam"/>
</dbReference>
<dbReference type="PROSITE" id="PS50937">
    <property type="entry name" value="HTH_MERR_2"/>
    <property type="match status" value="1"/>
</dbReference>
<dbReference type="Pfam" id="PF13411">
    <property type="entry name" value="MerR_1"/>
    <property type="match status" value="1"/>
</dbReference>
<dbReference type="PANTHER" id="PTHR30204">
    <property type="entry name" value="REDOX-CYCLING DRUG-SENSING TRANSCRIPTIONAL ACTIVATOR SOXR"/>
    <property type="match status" value="1"/>
</dbReference>
<dbReference type="InterPro" id="IPR009061">
    <property type="entry name" value="DNA-bd_dom_put_sf"/>
</dbReference>
<dbReference type="InterPro" id="IPR000551">
    <property type="entry name" value="MerR-type_HTH_dom"/>
</dbReference>
<dbReference type="GO" id="GO:0003700">
    <property type="term" value="F:DNA-binding transcription factor activity"/>
    <property type="evidence" value="ECO:0007669"/>
    <property type="project" value="InterPro"/>
</dbReference>
<dbReference type="Proteomes" id="UP000245977">
    <property type="component" value="Chromosome"/>
</dbReference>
<dbReference type="OrthoDB" id="9802039at2"/>
<dbReference type="KEGG" id="adv:DJ533_13800"/>
<dbReference type="GO" id="GO:0003677">
    <property type="term" value="F:DNA binding"/>
    <property type="evidence" value="ECO:0007669"/>
    <property type="project" value="UniProtKB-KW"/>
</dbReference>
<dbReference type="SUPFAM" id="SSF46955">
    <property type="entry name" value="Putative DNA-binding domain"/>
    <property type="match status" value="1"/>
</dbReference>
<dbReference type="EMBL" id="CP029397">
    <property type="protein sequence ID" value="AWL29570.1"/>
    <property type="molecule type" value="Genomic_DNA"/>
</dbReference>
<sequence length="130" mass="14880">MQEITISELATLVKIPSSTLRYYEDIGLIHSIGRKGLQRVFSENVIATLQLITLGKKAEFSLDELKQMLAMKDTPIAKDILLKKAEMIDQYIQELDILRAGLRHVAQCTFDNPLECPKFQKIMQLYGMKH</sequence>
<evidence type="ECO:0000313" key="3">
    <source>
        <dbReference type="EMBL" id="AWL29570.1"/>
    </source>
</evidence>